<evidence type="ECO:0000259" key="6">
    <source>
        <dbReference type="Pfam" id="PF13720"/>
    </source>
</evidence>
<dbReference type="GO" id="GO:0009245">
    <property type="term" value="P:lipid A biosynthetic process"/>
    <property type="evidence" value="ECO:0007669"/>
    <property type="project" value="UniProtKB-KW"/>
</dbReference>
<evidence type="ECO:0000256" key="1">
    <source>
        <dbReference type="ARBA" id="ARBA00022516"/>
    </source>
</evidence>
<dbReference type="EMBL" id="QNBC01000079">
    <property type="protein sequence ID" value="RKX65653.1"/>
    <property type="molecule type" value="Genomic_DNA"/>
</dbReference>
<protein>
    <recommendedName>
        <fullName evidence="6">UDP N-acetylglucosamine O-acyltransferase C-terminal domain-containing protein</fullName>
    </recommendedName>
</protein>
<dbReference type="Gene3D" id="1.20.1180.10">
    <property type="entry name" value="Udp N-acetylglucosamine O-acyltransferase, C-terminal domain"/>
    <property type="match status" value="1"/>
</dbReference>
<dbReference type="PANTHER" id="PTHR43480">
    <property type="entry name" value="ACYL-[ACYL-CARRIER-PROTEIN]--UDP-N-ACETYLGLUCOSAMINE O-ACYLTRANSFERASE"/>
    <property type="match status" value="1"/>
</dbReference>
<keyword evidence="3" id="KW-0808">Transferase</keyword>
<dbReference type="InterPro" id="IPR010137">
    <property type="entry name" value="Lipid_A_LpxA"/>
</dbReference>
<feature type="domain" description="UDP N-acetylglucosamine O-acyltransferase C-terminal" evidence="6">
    <location>
        <begin position="160"/>
        <end position="243"/>
    </location>
</feature>
<name>A0A660S8Y6_UNCT6</name>
<reference evidence="7 8" key="1">
    <citation type="submission" date="2018-06" db="EMBL/GenBank/DDBJ databases">
        <title>Extensive metabolic versatility and redundancy in microbially diverse, dynamic hydrothermal sediments.</title>
        <authorList>
            <person name="Dombrowski N."/>
            <person name="Teske A."/>
            <person name="Baker B.J."/>
        </authorList>
    </citation>
    <scope>NUCLEOTIDE SEQUENCE [LARGE SCALE GENOMIC DNA]</scope>
    <source>
        <strain evidence="7">B35_G9</strain>
    </source>
</reference>
<organism evidence="7 8">
    <name type="scientific">candidate division TA06 bacterium</name>
    <dbReference type="NCBI Taxonomy" id="2250710"/>
    <lineage>
        <taxon>Bacteria</taxon>
        <taxon>Bacteria division TA06</taxon>
    </lineage>
</organism>
<dbReference type="SUPFAM" id="SSF51161">
    <property type="entry name" value="Trimeric LpxA-like enzymes"/>
    <property type="match status" value="1"/>
</dbReference>
<dbReference type="Pfam" id="PF13720">
    <property type="entry name" value="Acetyltransf_11"/>
    <property type="match status" value="1"/>
</dbReference>
<evidence type="ECO:0000256" key="2">
    <source>
        <dbReference type="ARBA" id="ARBA00022556"/>
    </source>
</evidence>
<dbReference type="Proteomes" id="UP000282321">
    <property type="component" value="Unassembled WGS sequence"/>
</dbReference>
<dbReference type="InterPro" id="IPR011004">
    <property type="entry name" value="Trimer_LpxA-like_sf"/>
</dbReference>
<sequence length="245" mass="26685">MQTIGENFKKGDYCKIGDNVLIGDNVILGNGIVIYDDVIIGSDVFIADYSIIGLPANREKENGGGLIIGDGVEIYPYTLIQFGKGDKKTKIESEVRILGHSTIGYNSEIKRGAIVATGTIIGHDVNLGDSAIVNARSYLKTGVSVGKLAHIATIASIEYDVLPFSTVKGIPPYVENVNIAGLKKYGYREEEIEIIMRAFEIVFKEGLTVSQAIENLVSKMEKKAVIEEIKEFLEKVKNTGRGLVK</sequence>
<gene>
    <name evidence="7" type="ORF">DRP44_05865</name>
</gene>
<evidence type="ECO:0000256" key="5">
    <source>
        <dbReference type="ARBA" id="ARBA00023315"/>
    </source>
</evidence>
<comment type="caution">
    <text evidence="7">The sequence shown here is derived from an EMBL/GenBank/DDBJ whole genome shotgun (WGS) entry which is preliminary data.</text>
</comment>
<accession>A0A660S8Y6</accession>
<keyword evidence="4" id="KW-0443">Lipid metabolism</keyword>
<proteinExistence type="predicted"/>
<evidence type="ECO:0000313" key="8">
    <source>
        <dbReference type="Proteomes" id="UP000282321"/>
    </source>
</evidence>
<evidence type="ECO:0000313" key="7">
    <source>
        <dbReference type="EMBL" id="RKX65653.1"/>
    </source>
</evidence>
<dbReference type="GO" id="GO:0008780">
    <property type="term" value="F:acyl-[acyl-carrier-protein]-UDP-N-acetylglucosamine O-acyltransferase activity"/>
    <property type="evidence" value="ECO:0007669"/>
    <property type="project" value="InterPro"/>
</dbReference>
<keyword evidence="5" id="KW-0012">Acyltransferase</keyword>
<dbReference type="InterPro" id="IPR001451">
    <property type="entry name" value="Hexapep"/>
</dbReference>
<dbReference type="Pfam" id="PF00132">
    <property type="entry name" value="Hexapep"/>
    <property type="match status" value="1"/>
</dbReference>
<keyword evidence="1" id="KW-0444">Lipid biosynthesis</keyword>
<dbReference type="InterPro" id="IPR037157">
    <property type="entry name" value="Acetyltransf_C_sf"/>
</dbReference>
<evidence type="ECO:0000256" key="4">
    <source>
        <dbReference type="ARBA" id="ARBA00023098"/>
    </source>
</evidence>
<dbReference type="PANTHER" id="PTHR43480:SF1">
    <property type="entry name" value="ACYL-[ACYL-CARRIER-PROTEIN]--UDP-N-ACETYLGLUCOSAMINE O-ACYLTRANSFERASE, MITOCHONDRIAL-RELATED"/>
    <property type="match status" value="1"/>
</dbReference>
<dbReference type="GO" id="GO:0016020">
    <property type="term" value="C:membrane"/>
    <property type="evidence" value="ECO:0007669"/>
    <property type="project" value="GOC"/>
</dbReference>
<dbReference type="AlphaFoldDB" id="A0A660S8Y6"/>
<evidence type="ECO:0000256" key="3">
    <source>
        <dbReference type="ARBA" id="ARBA00022679"/>
    </source>
</evidence>
<dbReference type="InterPro" id="IPR029098">
    <property type="entry name" value="Acetyltransf_C"/>
</dbReference>
<dbReference type="Gene3D" id="2.160.10.10">
    <property type="entry name" value="Hexapeptide repeat proteins"/>
    <property type="match status" value="1"/>
</dbReference>
<keyword evidence="2" id="KW-0441">Lipid A biosynthesis</keyword>